<proteinExistence type="predicted"/>
<organism evidence="1">
    <name type="scientific">marine metagenome</name>
    <dbReference type="NCBI Taxonomy" id="408172"/>
    <lineage>
        <taxon>unclassified sequences</taxon>
        <taxon>metagenomes</taxon>
        <taxon>ecological metagenomes</taxon>
    </lineage>
</organism>
<feature type="non-terminal residue" evidence="1">
    <location>
        <position position="144"/>
    </location>
</feature>
<reference evidence="1" key="1">
    <citation type="submission" date="2018-05" db="EMBL/GenBank/DDBJ databases">
        <authorList>
            <person name="Lanie J.A."/>
            <person name="Ng W.-L."/>
            <person name="Kazmierczak K.M."/>
            <person name="Andrzejewski T.M."/>
            <person name="Davidsen T.M."/>
            <person name="Wayne K.J."/>
            <person name="Tettelin H."/>
            <person name="Glass J.I."/>
            <person name="Rusch D."/>
            <person name="Podicherti R."/>
            <person name="Tsui H.-C.T."/>
            <person name="Winkler M.E."/>
        </authorList>
    </citation>
    <scope>NUCLEOTIDE SEQUENCE</scope>
</reference>
<dbReference type="InterPro" id="IPR029063">
    <property type="entry name" value="SAM-dependent_MTases_sf"/>
</dbReference>
<protein>
    <recommendedName>
        <fullName evidence="2">Methyltransferase small domain-containing protein</fullName>
    </recommendedName>
</protein>
<evidence type="ECO:0008006" key="2">
    <source>
        <dbReference type="Google" id="ProtNLM"/>
    </source>
</evidence>
<name>A0A383F7H2_9ZZZZ</name>
<sequence>MVNNNNHSILKIDTHKIIATLPIMPYQTIVCMGAEEGLFPILFGKYVFDGKVIAYEKSKSNIDKTKKMLKKINLGNVTLKEFTKELKIPIASVDGAFISNWNLYNDTLEIFTLALKKNSWLTILINSNDKSQSIPKSKISKSKK</sequence>
<dbReference type="SUPFAM" id="SSF53335">
    <property type="entry name" value="S-adenosyl-L-methionine-dependent methyltransferases"/>
    <property type="match status" value="1"/>
</dbReference>
<dbReference type="Gene3D" id="3.40.50.150">
    <property type="entry name" value="Vaccinia Virus protein VP39"/>
    <property type="match status" value="1"/>
</dbReference>
<dbReference type="EMBL" id="UINC01232112">
    <property type="protein sequence ID" value="SVE64939.1"/>
    <property type="molecule type" value="Genomic_DNA"/>
</dbReference>
<dbReference type="AlphaFoldDB" id="A0A383F7H2"/>
<accession>A0A383F7H2</accession>
<gene>
    <name evidence="1" type="ORF">METZ01_LOCUS517793</name>
</gene>
<evidence type="ECO:0000313" key="1">
    <source>
        <dbReference type="EMBL" id="SVE64939.1"/>
    </source>
</evidence>